<keyword evidence="1" id="KW-0547">Nucleotide-binding</keyword>
<name>A0A6A6BRL7_9PEZI</name>
<reference evidence="5" key="1">
    <citation type="journal article" date="2020" name="Stud. Mycol.">
        <title>101 Dothideomycetes genomes: a test case for predicting lifestyles and emergence of pathogens.</title>
        <authorList>
            <person name="Haridas S."/>
            <person name="Albert R."/>
            <person name="Binder M."/>
            <person name="Bloem J."/>
            <person name="Labutti K."/>
            <person name="Salamov A."/>
            <person name="Andreopoulos B."/>
            <person name="Baker S."/>
            <person name="Barry K."/>
            <person name="Bills G."/>
            <person name="Bluhm B."/>
            <person name="Cannon C."/>
            <person name="Castanera R."/>
            <person name="Culley D."/>
            <person name="Daum C."/>
            <person name="Ezra D."/>
            <person name="Gonzalez J."/>
            <person name="Henrissat B."/>
            <person name="Kuo A."/>
            <person name="Liang C."/>
            <person name="Lipzen A."/>
            <person name="Lutzoni F."/>
            <person name="Magnuson J."/>
            <person name="Mondo S."/>
            <person name="Nolan M."/>
            <person name="Ohm R."/>
            <person name="Pangilinan J."/>
            <person name="Park H.-J."/>
            <person name="Ramirez L."/>
            <person name="Alfaro M."/>
            <person name="Sun H."/>
            <person name="Tritt A."/>
            <person name="Yoshinaga Y."/>
            <person name="Zwiers L.-H."/>
            <person name="Turgeon B."/>
            <person name="Goodwin S."/>
            <person name="Spatafora J."/>
            <person name="Crous P."/>
            <person name="Grigoriev I."/>
        </authorList>
    </citation>
    <scope>NUCLEOTIDE SEQUENCE</scope>
    <source>
        <strain evidence="5">CBS 121167</strain>
    </source>
</reference>
<dbReference type="PANTHER" id="PTHR10606">
    <property type="entry name" value="6-PHOSPHOFRUCTO-2-KINASE/FRUCTOSE-2,6-BISPHOSPHATASE"/>
    <property type="match status" value="1"/>
</dbReference>
<organism evidence="5 6">
    <name type="scientific">Aplosporella prunicola CBS 121167</name>
    <dbReference type="NCBI Taxonomy" id="1176127"/>
    <lineage>
        <taxon>Eukaryota</taxon>
        <taxon>Fungi</taxon>
        <taxon>Dikarya</taxon>
        <taxon>Ascomycota</taxon>
        <taxon>Pezizomycotina</taxon>
        <taxon>Dothideomycetes</taxon>
        <taxon>Dothideomycetes incertae sedis</taxon>
        <taxon>Botryosphaeriales</taxon>
        <taxon>Aplosporellaceae</taxon>
        <taxon>Aplosporella</taxon>
    </lineage>
</organism>
<evidence type="ECO:0000256" key="2">
    <source>
        <dbReference type="ARBA" id="ARBA00022840"/>
    </source>
</evidence>
<dbReference type="Pfam" id="PF00300">
    <property type="entry name" value="His_Phos_1"/>
    <property type="match status" value="2"/>
</dbReference>
<evidence type="ECO:0000313" key="5">
    <source>
        <dbReference type="EMBL" id="KAF2145935.1"/>
    </source>
</evidence>
<dbReference type="GeneID" id="54293934"/>
<feature type="region of interest" description="Disordered" evidence="3">
    <location>
        <begin position="167"/>
        <end position="211"/>
    </location>
</feature>
<dbReference type="InterPro" id="IPR001345">
    <property type="entry name" value="PG/BPGM_mutase_AS"/>
</dbReference>
<feature type="compositionally biased region" description="Low complexity" evidence="3">
    <location>
        <begin position="14"/>
        <end position="26"/>
    </location>
</feature>
<dbReference type="PANTHER" id="PTHR10606:SF32">
    <property type="entry name" value="6-PHOSPHOFRUCTO-2-KINASE 1"/>
    <property type="match status" value="1"/>
</dbReference>
<feature type="domain" description="6-phosphofructo-2-kinase" evidence="4">
    <location>
        <begin position="276"/>
        <end position="445"/>
    </location>
</feature>
<dbReference type="SUPFAM" id="SSF52540">
    <property type="entry name" value="P-loop containing nucleoside triphosphate hydrolases"/>
    <property type="match status" value="1"/>
</dbReference>
<dbReference type="Gene3D" id="3.40.50.300">
    <property type="entry name" value="P-loop containing nucleotide triphosphate hydrolases"/>
    <property type="match status" value="1"/>
</dbReference>
<feature type="compositionally biased region" description="Basic and acidic residues" evidence="3">
    <location>
        <begin position="236"/>
        <end position="251"/>
    </location>
</feature>
<sequence>MQNIPPLGLDGHVPPQHSQQQSQQPRPTNPRAVTTAGYEGQELKLPPSSAASAQVHHALAKDGVGYALSDTPDPTAPNSPRIPPVRTSSASSTPRIRPTTLDIPGLTKSTISPDGRIAQRDLGAKLLVVMVGLPARGKSYITKKMARYLNWLQHEARIFNVGERRRIAAGGGGTHNPEPPPNSDQRAKDSVRRTSVTTTAPNGVITQKEQLNAPQLATRILVNGQAVAPDESPSASEKKETTNEEPKLEVPDQKFLEESFPELTKASTPQEMPDTEQMDQSANFFDPNNRKAALIREQVAIETLDEAIKYLTEGTGTVAILDATNSTLERRAAIMRRVRQQCGNELNVLFVESVCQDEQLLESNMRLKLSGPDYKDKDPVGALEDFKKRVAIYEKAYVPLGEYEEKNNMAYVQMIDVGRKVISHQIRGFIAAQAVYYLLNFNLAPRSIYITRHGESMDNLNGKIGGDSDLSPNGHRYARALEKFIRYEREAWDIRQRDKLLNAHFPPQAGDQSPPNPYFMNEETRPAKNCCVWTSMLKRSIQTAECFDEDEFDLKQMRMLDELNAGFMEGMTYEEIRERYSHEYDMRKKNKLHYRYPGPGGEGYLDVINRLRPVIVELERMTDHALLITHRSVARVLLAYFLGLDRKEIADIECPLGMLYMLEPKPYGVQFKAYRYNPEKDWFDYLPDFKLRPAPTDLRN</sequence>
<dbReference type="OrthoDB" id="267323at2759"/>
<proteinExistence type="predicted"/>
<feature type="domain" description="6-phosphofructo-2-kinase" evidence="4">
    <location>
        <begin position="118"/>
        <end position="171"/>
    </location>
</feature>
<feature type="region of interest" description="Disordered" evidence="3">
    <location>
        <begin position="1"/>
        <end position="108"/>
    </location>
</feature>
<dbReference type="SUPFAM" id="SSF53254">
    <property type="entry name" value="Phosphoglycerate mutase-like"/>
    <property type="match status" value="1"/>
</dbReference>
<dbReference type="InterPro" id="IPR029033">
    <property type="entry name" value="His_PPase_superfam"/>
</dbReference>
<feature type="compositionally biased region" description="Polar residues" evidence="3">
    <location>
        <begin position="193"/>
        <end position="211"/>
    </location>
</feature>
<dbReference type="InterPro" id="IPR013078">
    <property type="entry name" value="His_Pase_superF_clade-1"/>
</dbReference>
<dbReference type="PRINTS" id="PR00991">
    <property type="entry name" value="6PFRUCTKNASE"/>
</dbReference>
<dbReference type="GO" id="GO:0005524">
    <property type="term" value="F:ATP binding"/>
    <property type="evidence" value="ECO:0007669"/>
    <property type="project" value="UniProtKB-KW"/>
</dbReference>
<keyword evidence="2" id="KW-0067">ATP-binding</keyword>
<feature type="region of interest" description="Disordered" evidence="3">
    <location>
        <begin position="226"/>
        <end position="251"/>
    </location>
</feature>
<dbReference type="GO" id="GO:0003873">
    <property type="term" value="F:6-phosphofructo-2-kinase activity"/>
    <property type="evidence" value="ECO:0007669"/>
    <property type="project" value="InterPro"/>
</dbReference>
<dbReference type="GO" id="GO:0006000">
    <property type="term" value="P:fructose metabolic process"/>
    <property type="evidence" value="ECO:0007669"/>
    <property type="project" value="InterPro"/>
</dbReference>
<protein>
    <recommendedName>
        <fullName evidence="4">6-phosphofructo-2-kinase domain-containing protein</fullName>
    </recommendedName>
</protein>
<dbReference type="PIRSF" id="PIRSF000709">
    <property type="entry name" value="6PFK_2-Ptase"/>
    <property type="match status" value="1"/>
</dbReference>
<dbReference type="AlphaFoldDB" id="A0A6A6BRL7"/>
<evidence type="ECO:0000256" key="3">
    <source>
        <dbReference type="SAM" id="MobiDB-lite"/>
    </source>
</evidence>
<dbReference type="Gene3D" id="3.40.50.1240">
    <property type="entry name" value="Phosphoglycerate mutase-like"/>
    <property type="match status" value="1"/>
</dbReference>
<evidence type="ECO:0000256" key="1">
    <source>
        <dbReference type="ARBA" id="ARBA00022741"/>
    </source>
</evidence>
<dbReference type="Proteomes" id="UP000799438">
    <property type="component" value="Unassembled WGS sequence"/>
</dbReference>
<keyword evidence="6" id="KW-1185">Reference proteome</keyword>
<dbReference type="InterPro" id="IPR003094">
    <property type="entry name" value="6Pfruct_kin"/>
</dbReference>
<dbReference type="EMBL" id="ML995476">
    <property type="protein sequence ID" value="KAF2145935.1"/>
    <property type="molecule type" value="Genomic_DNA"/>
</dbReference>
<dbReference type="RefSeq" id="XP_033401647.1">
    <property type="nucleotide sequence ID" value="XM_033536438.1"/>
</dbReference>
<accession>A0A6A6BRL7</accession>
<dbReference type="Pfam" id="PF01591">
    <property type="entry name" value="6PF2K"/>
    <property type="match status" value="2"/>
</dbReference>
<dbReference type="InterPro" id="IPR027417">
    <property type="entry name" value="P-loop_NTPase"/>
</dbReference>
<feature type="compositionally biased region" description="Pro residues" evidence="3">
    <location>
        <begin position="74"/>
        <end position="83"/>
    </location>
</feature>
<dbReference type="PROSITE" id="PS00175">
    <property type="entry name" value="PG_MUTASE"/>
    <property type="match status" value="1"/>
</dbReference>
<gene>
    <name evidence="5" type="ORF">K452DRAFT_219906</name>
</gene>
<evidence type="ECO:0000259" key="4">
    <source>
        <dbReference type="Pfam" id="PF01591"/>
    </source>
</evidence>
<dbReference type="SMART" id="SM00855">
    <property type="entry name" value="PGAM"/>
    <property type="match status" value="1"/>
</dbReference>
<dbReference type="GO" id="GO:0006003">
    <property type="term" value="P:fructose 2,6-bisphosphate metabolic process"/>
    <property type="evidence" value="ECO:0007669"/>
    <property type="project" value="InterPro"/>
</dbReference>
<dbReference type="GO" id="GO:0005829">
    <property type="term" value="C:cytosol"/>
    <property type="evidence" value="ECO:0007669"/>
    <property type="project" value="TreeGrafter"/>
</dbReference>
<evidence type="ECO:0000313" key="6">
    <source>
        <dbReference type="Proteomes" id="UP000799438"/>
    </source>
</evidence>
<dbReference type="CDD" id="cd07067">
    <property type="entry name" value="HP_PGM_like"/>
    <property type="match status" value="1"/>
</dbReference>
<dbReference type="InterPro" id="IPR013079">
    <property type="entry name" value="6Phosfructo_kin"/>
</dbReference>